<name>A0A2I0AQP1_9ASPA</name>
<keyword evidence="2" id="KW-1185">Reference proteome</keyword>
<accession>A0A2I0AQP1</accession>
<gene>
    <name evidence="1" type="ORF">AXF42_Ash012404</name>
</gene>
<proteinExistence type="predicted"/>
<dbReference type="EMBL" id="KZ451959">
    <property type="protein sequence ID" value="PKA57865.1"/>
    <property type="molecule type" value="Genomic_DNA"/>
</dbReference>
<sequence length="64" mass="7600">MDAVIPIELEHFSPRIEAAANFDPEDLQTWMNENDDSRRVGLDLLEQKRQLDALKRLEHKRRVE</sequence>
<evidence type="ECO:0000313" key="2">
    <source>
        <dbReference type="Proteomes" id="UP000236161"/>
    </source>
</evidence>
<reference evidence="1 2" key="1">
    <citation type="journal article" date="2017" name="Nature">
        <title>The Apostasia genome and the evolution of orchids.</title>
        <authorList>
            <person name="Zhang G.Q."/>
            <person name="Liu K.W."/>
            <person name="Li Z."/>
            <person name="Lohaus R."/>
            <person name="Hsiao Y.Y."/>
            <person name="Niu S.C."/>
            <person name="Wang J.Y."/>
            <person name="Lin Y.C."/>
            <person name="Xu Q."/>
            <person name="Chen L.J."/>
            <person name="Yoshida K."/>
            <person name="Fujiwara S."/>
            <person name="Wang Z.W."/>
            <person name="Zhang Y.Q."/>
            <person name="Mitsuda N."/>
            <person name="Wang M."/>
            <person name="Liu G.H."/>
            <person name="Pecoraro L."/>
            <person name="Huang H.X."/>
            <person name="Xiao X.J."/>
            <person name="Lin M."/>
            <person name="Wu X.Y."/>
            <person name="Wu W.L."/>
            <person name="Chen Y.Y."/>
            <person name="Chang S.B."/>
            <person name="Sakamoto S."/>
            <person name="Ohme-Takagi M."/>
            <person name="Yagi M."/>
            <person name="Zeng S.J."/>
            <person name="Shen C.Y."/>
            <person name="Yeh C.M."/>
            <person name="Luo Y.B."/>
            <person name="Tsai W.C."/>
            <person name="Van de Peer Y."/>
            <person name="Liu Z.J."/>
        </authorList>
    </citation>
    <scope>NUCLEOTIDE SEQUENCE [LARGE SCALE GENOMIC DNA]</scope>
    <source>
        <strain evidence="2">cv. Shenzhen</strain>
        <tissue evidence="1">Stem</tissue>
    </source>
</reference>
<protein>
    <submittedName>
        <fullName evidence="1">Uncharacterized protein</fullName>
    </submittedName>
</protein>
<evidence type="ECO:0000313" key="1">
    <source>
        <dbReference type="EMBL" id="PKA57865.1"/>
    </source>
</evidence>
<dbReference type="Proteomes" id="UP000236161">
    <property type="component" value="Unassembled WGS sequence"/>
</dbReference>
<organism evidence="1 2">
    <name type="scientific">Apostasia shenzhenica</name>
    <dbReference type="NCBI Taxonomy" id="1088818"/>
    <lineage>
        <taxon>Eukaryota</taxon>
        <taxon>Viridiplantae</taxon>
        <taxon>Streptophyta</taxon>
        <taxon>Embryophyta</taxon>
        <taxon>Tracheophyta</taxon>
        <taxon>Spermatophyta</taxon>
        <taxon>Magnoliopsida</taxon>
        <taxon>Liliopsida</taxon>
        <taxon>Asparagales</taxon>
        <taxon>Orchidaceae</taxon>
        <taxon>Apostasioideae</taxon>
        <taxon>Apostasia</taxon>
    </lineage>
</organism>
<dbReference type="AlphaFoldDB" id="A0A2I0AQP1"/>